<evidence type="ECO:0000313" key="2">
    <source>
        <dbReference type="EMBL" id="OEE60216.1"/>
    </source>
</evidence>
<feature type="chain" id="PRO_5009172330" evidence="1">
    <location>
        <begin position="28"/>
        <end position="382"/>
    </location>
</feature>
<protein>
    <submittedName>
        <fullName evidence="2">Uncharacterized protein</fullName>
    </submittedName>
</protein>
<dbReference type="Proteomes" id="UP000095039">
    <property type="component" value="Unassembled WGS sequence"/>
</dbReference>
<dbReference type="EMBL" id="AJWN02000068">
    <property type="protein sequence ID" value="OEE60216.1"/>
    <property type="molecule type" value="Genomic_DNA"/>
</dbReference>
<accession>A0A1E5C3Z1</accession>
<name>A0A1E5C3Z1_9GAMM</name>
<keyword evidence="1" id="KW-0732">Signal</keyword>
<evidence type="ECO:0000313" key="3">
    <source>
        <dbReference type="Proteomes" id="UP000095039"/>
    </source>
</evidence>
<organism evidence="2 3">
    <name type="scientific">Enterovibrio norvegicus FF-454</name>
    <dbReference type="NCBI Taxonomy" id="1185651"/>
    <lineage>
        <taxon>Bacteria</taxon>
        <taxon>Pseudomonadati</taxon>
        <taxon>Pseudomonadota</taxon>
        <taxon>Gammaproteobacteria</taxon>
        <taxon>Vibrionales</taxon>
        <taxon>Vibrionaceae</taxon>
        <taxon>Enterovibrio</taxon>
    </lineage>
</organism>
<evidence type="ECO:0000256" key="1">
    <source>
        <dbReference type="SAM" id="SignalP"/>
    </source>
</evidence>
<dbReference type="RefSeq" id="WP_016961844.1">
    <property type="nucleotide sequence ID" value="NZ_AJWN02000068.1"/>
</dbReference>
<keyword evidence="3" id="KW-1185">Reference proteome</keyword>
<gene>
    <name evidence="2" type="ORF">A1OK_12080</name>
</gene>
<feature type="signal peptide" evidence="1">
    <location>
        <begin position="1"/>
        <end position="27"/>
    </location>
</feature>
<comment type="caution">
    <text evidence="2">The sequence shown here is derived from an EMBL/GenBank/DDBJ whole genome shotgun (WGS) entry which is preliminary data.</text>
</comment>
<reference evidence="2 3" key="1">
    <citation type="journal article" date="2012" name="Science">
        <title>Ecological populations of bacteria act as socially cohesive units of antibiotic production and resistance.</title>
        <authorList>
            <person name="Cordero O.X."/>
            <person name="Wildschutte H."/>
            <person name="Kirkup B."/>
            <person name="Proehl S."/>
            <person name="Ngo L."/>
            <person name="Hussain F."/>
            <person name="Le Roux F."/>
            <person name="Mincer T."/>
            <person name="Polz M.F."/>
        </authorList>
    </citation>
    <scope>NUCLEOTIDE SEQUENCE [LARGE SCALE GENOMIC DNA]</scope>
    <source>
        <strain evidence="2 3">FF-454</strain>
    </source>
</reference>
<sequence length="382" mass="40425">MLNRNIKKTAALGVLVASTAFSAVSVAGPVHNITLDNMGDPLWWVNTPMQGVGTLSPRTSSWAASDVRTRTDKSGSLRLHHITQDGTWLNGQRLRAVDVNLETTVAPADTQASGDLWGLIAGVSNGQNRCKFFPDLPIGGVWNGLWAGHSASIGVGTPGDINFGVSLTVGTECDGVHNGYGVNVAAGASVSSGLFDAINLATAPLPIKVTANIGAGATVKGSMGGGYTGYFNGVPHPYYFYSLRMPEYGYTQLETSAHQNFGVNVKVGIGIGVGIGGSVNTVKAKIPVRLEGGITRDNNPKNWKFYVRSNANKALNAFGGSIHASIWYSLPPLNGTLWKTTLIDWPGIKLSSITLFDKFVKGKIIVNKNTGDSTLYNVRNAY</sequence>
<proteinExistence type="predicted"/>
<dbReference type="AlphaFoldDB" id="A0A1E5C3Z1"/>